<reference evidence="1" key="1">
    <citation type="submission" date="2014-09" db="EMBL/GenBank/DDBJ databases">
        <authorList>
            <person name="Magalhaes I.L.F."/>
            <person name="Oliveira U."/>
            <person name="Santos F.R."/>
            <person name="Vidigal T.H.D.A."/>
            <person name="Brescovit A.D."/>
            <person name="Santos A.J."/>
        </authorList>
    </citation>
    <scope>NUCLEOTIDE SEQUENCE</scope>
    <source>
        <tissue evidence="1">Shoot tissue taken approximately 20 cm above the soil surface</tissue>
    </source>
</reference>
<dbReference type="EMBL" id="GBRH01268520">
    <property type="protein sequence ID" value="JAD29375.1"/>
    <property type="molecule type" value="Transcribed_RNA"/>
</dbReference>
<organism evidence="1">
    <name type="scientific">Arundo donax</name>
    <name type="common">Giant reed</name>
    <name type="synonym">Donax arundinaceus</name>
    <dbReference type="NCBI Taxonomy" id="35708"/>
    <lineage>
        <taxon>Eukaryota</taxon>
        <taxon>Viridiplantae</taxon>
        <taxon>Streptophyta</taxon>
        <taxon>Embryophyta</taxon>
        <taxon>Tracheophyta</taxon>
        <taxon>Spermatophyta</taxon>
        <taxon>Magnoliopsida</taxon>
        <taxon>Liliopsida</taxon>
        <taxon>Poales</taxon>
        <taxon>Poaceae</taxon>
        <taxon>PACMAD clade</taxon>
        <taxon>Arundinoideae</taxon>
        <taxon>Arundineae</taxon>
        <taxon>Arundo</taxon>
    </lineage>
</organism>
<reference evidence="1" key="2">
    <citation type="journal article" date="2015" name="Data Brief">
        <title>Shoot transcriptome of the giant reed, Arundo donax.</title>
        <authorList>
            <person name="Barrero R.A."/>
            <person name="Guerrero F.D."/>
            <person name="Moolhuijzen P."/>
            <person name="Goolsby J.A."/>
            <person name="Tidwell J."/>
            <person name="Bellgard S.E."/>
            <person name="Bellgard M.I."/>
        </authorList>
    </citation>
    <scope>NUCLEOTIDE SEQUENCE</scope>
    <source>
        <tissue evidence="1">Shoot tissue taken approximately 20 cm above the soil surface</tissue>
    </source>
</reference>
<name>A0A0A8YY09_ARUDO</name>
<sequence>MLIVESAVEYHFLLEVSFLWLNFSLTRCITYIFCLKCPYPSQNFHLQLSVCTKWKLPLGFG</sequence>
<accession>A0A0A8YY09</accession>
<dbReference type="AlphaFoldDB" id="A0A0A8YY09"/>
<protein>
    <submittedName>
        <fullName evidence="1">Uncharacterized protein</fullName>
    </submittedName>
</protein>
<evidence type="ECO:0000313" key="1">
    <source>
        <dbReference type="EMBL" id="JAD29375.1"/>
    </source>
</evidence>
<proteinExistence type="predicted"/>